<evidence type="ECO:0008006" key="4">
    <source>
        <dbReference type="Google" id="ProtNLM"/>
    </source>
</evidence>
<dbReference type="EMBL" id="JAYGHG010000007">
    <property type="protein sequence ID" value="MEA5581057.1"/>
    <property type="molecule type" value="Genomic_DNA"/>
</dbReference>
<evidence type="ECO:0000256" key="1">
    <source>
        <dbReference type="SAM" id="MobiDB-lite"/>
    </source>
</evidence>
<dbReference type="RefSeq" id="WP_323195394.1">
    <property type="nucleotide sequence ID" value="NZ_JAYGHG010000007.1"/>
</dbReference>
<accession>A0ABU5UBZ7</accession>
<evidence type="ECO:0000313" key="2">
    <source>
        <dbReference type="EMBL" id="MEA5581057.1"/>
    </source>
</evidence>
<keyword evidence="3" id="KW-1185">Reference proteome</keyword>
<dbReference type="Proteomes" id="UP001302120">
    <property type="component" value="Unassembled WGS sequence"/>
</dbReference>
<feature type="region of interest" description="Disordered" evidence="1">
    <location>
        <begin position="191"/>
        <end position="213"/>
    </location>
</feature>
<sequence>MNISGAISMHRLADKDQIDQDVFTDLQKQVQQMTRTFINMCRSAYSAKLNSNRAELKAMQELFGWTGSTLNPYAKVGKYIAEIEISNLDLLDCNTIKALCYDKFQPILERLKSERLTVAEVRQEMAEINQEVKKDKPPQQILEWKKRKTGEHTLIICLQDVETAREFETRLKASQIPLPLFIRSLLKPEPEPVQSDITREPPREQPQVRPSRKTIQDVNFVF</sequence>
<proteinExistence type="predicted"/>
<evidence type="ECO:0000313" key="3">
    <source>
        <dbReference type="Proteomes" id="UP001302120"/>
    </source>
</evidence>
<gene>
    <name evidence="2" type="ORF">VB620_06850</name>
</gene>
<reference evidence="2 3" key="1">
    <citation type="submission" date="2023-12" db="EMBL/GenBank/DDBJ databases">
        <title>Baltic Sea Cyanobacteria.</title>
        <authorList>
            <person name="Delbaje E."/>
            <person name="Fewer D.P."/>
            <person name="Shishido T.K."/>
        </authorList>
    </citation>
    <scope>NUCLEOTIDE SEQUENCE [LARGE SCALE GENOMIC DNA]</scope>
    <source>
        <strain evidence="2 3">UHCC-0300</strain>
    </source>
</reference>
<protein>
    <recommendedName>
        <fullName evidence="4">BAR domain-containing protein</fullName>
    </recommendedName>
</protein>
<name>A0ABU5UBZ7_9CYAN</name>
<organism evidence="2 3">
    <name type="scientific">Nodularia harveyana UHCC-0300</name>
    <dbReference type="NCBI Taxonomy" id="2974287"/>
    <lineage>
        <taxon>Bacteria</taxon>
        <taxon>Bacillati</taxon>
        <taxon>Cyanobacteriota</taxon>
        <taxon>Cyanophyceae</taxon>
        <taxon>Nostocales</taxon>
        <taxon>Nodulariaceae</taxon>
        <taxon>Nodularia</taxon>
    </lineage>
</organism>
<comment type="caution">
    <text evidence="2">The sequence shown here is derived from an EMBL/GenBank/DDBJ whole genome shotgun (WGS) entry which is preliminary data.</text>
</comment>